<dbReference type="SUPFAM" id="SSF55103">
    <property type="entry name" value="FAD-linked oxidases, C-terminal domain"/>
    <property type="match status" value="1"/>
</dbReference>
<dbReference type="GO" id="GO:0004458">
    <property type="term" value="F:D-lactate dehydrogenase (cytochrome) activity"/>
    <property type="evidence" value="ECO:0007669"/>
    <property type="project" value="UniProtKB-EC"/>
</dbReference>
<dbReference type="PANTHER" id="PTHR11748">
    <property type="entry name" value="D-LACTATE DEHYDROGENASE"/>
    <property type="match status" value="1"/>
</dbReference>
<dbReference type="EMBL" id="QTUJ01000003">
    <property type="protein sequence ID" value="REF68407.1"/>
    <property type="molecule type" value="Genomic_DNA"/>
</dbReference>
<dbReference type="FunFam" id="1.10.45.10:FF:000001">
    <property type="entry name" value="D-lactate dehydrogenase mitochondrial"/>
    <property type="match status" value="1"/>
</dbReference>
<dbReference type="Proteomes" id="UP000256941">
    <property type="component" value="Unassembled WGS sequence"/>
</dbReference>
<evidence type="ECO:0000256" key="7">
    <source>
        <dbReference type="ARBA" id="ARBA00038897"/>
    </source>
</evidence>
<evidence type="ECO:0000313" key="10">
    <source>
        <dbReference type="Proteomes" id="UP000256941"/>
    </source>
</evidence>
<dbReference type="FunFam" id="3.30.70.2740:FF:000001">
    <property type="entry name" value="D-lactate dehydrogenase mitochondrial"/>
    <property type="match status" value="1"/>
</dbReference>
<dbReference type="PANTHER" id="PTHR11748:SF111">
    <property type="entry name" value="D-LACTATE DEHYDROGENASE, MITOCHONDRIAL-RELATED"/>
    <property type="match status" value="1"/>
</dbReference>
<dbReference type="RefSeq" id="WP_116222491.1">
    <property type="nucleotide sequence ID" value="NZ_CP038197.1"/>
</dbReference>
<evidence type="ECO:0000256" key="3">
    <source>
        <dbReference type="ARBA" id="ARBA00022630"/>
    </source>
</evidence>
<dbReference type="GO" id="GO:0008720">
    <property type="term" value="F:D-lactate dehydrogenase (NAD+) activity"/>
    <property type="evidence" value="ECO:0007669"/>
    <property type="project" value="TreeGrafter"/>
</dbReference>
<evidence type="ECO:0000256" key="1">
    <source>
        <dbReference type="ARBA" id="ARBA00001974"/>
    </source>
</evidence>
<comment type="cofactor">
    <cofactor evidence="1">
        <name>FAD</name>
        <dbReference type="ChEBI" id="CHEBI:57692"/>
    </cofactor>
</comment>
<gene>
    <name evidence="9" type="ORF">BDD41_3452</name>
</gene>
<name>A0A3D9XCW0_PARVE</name>
<dbReference type="InterPro" id="IPR016164">
    <property type="entry name" value="FAD-linked_Oxase-like_C"/>
</dbReference>
<dbReference type="InterPro" id="IPR016169">
    <property type="entry name" value="FAD-bd_PCMH_sub2"/>
</dbReference>
<reference evidence="9 10" key="1">
    <citation type="submission" date="2018-08" db="EMBL/GenBank/DDBJ databases">
        <title>Genomic Encyclopedia of Archaeal and Bacterial Type Strains, Phase II (KMG-II): from individual species to whole genera.</title>
        <authorList>
            <person name="Goeker M."/>
        </authorList>
    </citation>
    <scope>NUCLEOTIDE SEQUENCE [LARGE SCALE GENOMIC DNA]</scope>
    <source>
        <strain evidence="9 10">DSM 17099</strain>
    </source>
</reference>
<evidence type="ECO:0000259" key="8">
    <source>
        <dbReference type="PROSITE" id="PS51387"/>
    </source>
</evidence>
<dbReference type="Gene3D" id="3.30.70.2740">
    <property type="match status" value="1"/>
</dbReference>
<feature type="domain" description="FAD-binding PCMH-type" evidence="8">
    <location>
        <begin position="46"/>
        <end position="223"/>
    </location>
</feature>
<dbReference type="AlphaFoldDB" id="A0A3D9XCW0"/>
<organism evidence="9 10">
    <name type="scientific">Paracoccus versutus</name>
    <name type="common">Thiobacillus versutus</name>
    <dbReference type="NCBI Taxonomy" id="34007"/>
    <lineage>
        <taxon>Bacteria</taxon>
        <taxon>Pseudomonadati</taxon>
        <taxon>Pseudomonadota</taxon>
        <taxon>Alphaproteobacteria</taxon>
        <taxon>Rhodobacterales</taxon>
        <taxon>Paracoccaceae</taxon>
        <taxon>Paracoccus</taxon>
    </lineage>
</organism>
<evidence type="ECO:0000313" key="9">
    <source>
        <dbReference type="EMBL" id="REF68407.1"/>
    </source>
</evidence>
<dbReference type="InterPro" id="IPR006094">
    <property type="entry name" value="Oxid_FAD_bind_N"/>
</dbReference>
<dbReference type="SUPFAM" id="SSF56176">
    <property type="entry name" value="FAD-binding/transporter-associated domain-like"/>
    <property type="match status" value="1"/>
</dbReference>
<keyword evidence="4" id="KW-0274">FAD</keyword>
<dbReference type="InterPro" id="IPR016166">
    <property type="entry name" value="FAD-bd_PCMH"/>
</dbReference>
<protein>
    <recommendedName>
        <fullName evidence="7">D-lactate dehydrogenase (cytochrome)</fullName>
        <ecNumber evidence="7">1.1.2.4</ecNumber>
    </recommendedName>
</protein>
<evidence type="ECO:0000256" key="2">
    <source>
        <dbReference type="ARBA" id="ARBA00008000"/>
    </source>
</evidence>
<evidence type="ECO:0000256" key="4">
    <source>
        <dbReference type="ARBA" id="ARBA00022827"/>
    </source>
</evidence>
<sequence length="466" mass="48824">MSLDAHETPVGAVKAALAELGPIFGERLLTSAAARAHYGAAESWLPAAPPDAVLLLHDTAEVSQALAICHRHGAPVIPFGAGSSIEGQVLAPQGGITLDLSGMDRVLAVHAEDMDCIVQCGTPRQRLNEELRDCGLFFPVDLGAHATLGGMASTRASGTTTVRYGSMRELVLGLAVVLPDGQVIRTGGRARKSASGYDLTHLFVGAEGTLGVITELTLRLFGIPAAAQSLLCSFAELNAATGCVVEALQFGLGVSRIELADELQMRAINAYCGTDLPESPTLWVEITGSDPAVAHDVALFRDLAESAGASRIELAQTPEDAAKLWRIRHDALYATRALRPGVTGLSTDVCVPLSRLPECIAAIKAEIAETGLVAPLVGHVGDGNFHLVLLFDASDPAELALGKRISARLVELALAMEGTATGEHGVGLGKKDYMAAEHGPALELMRRLKQAVDPRGIMNPGKIFDL</sequence>
<keyword evidence="5" id="KW-0809">Transit peptide</keyword>
<accession>A0A3D9XCW0</accession>
<dbReference type="InterPro" id="IPR036318">
    <property type="entry name" value="FAD-bd_PCMH-like_sf"/>
</dbReference>
<dbReference type="PROSITE" id="PS51387">
    <property type="entry name" value="FAD_PCMH"/>
    <property type="match status" value="1"/>
</dbReference>
<evidence type="ECO:0000256" key="5">
    <source>
        <dbReference type="ARBA" id="ARBA00022946"/>
    </source>
</evidence>
<comment type="similarity">
    <text evidence="2">Belongs to the FAD-binding oxidoreductase/transferase type 4 family.</text>
</comment>
<evidence type="ECO:0000256" key="6">
    <source>
        <dbReference type="ARBA" id="ARBA00023002"/>
    </source>
</evidence>
<proteinExistence type="inferred from homology"/>
<dbReference type="GO" id="GO:1903457">
    <property type="term" value="P:lactate catabolic process"/>
    <property type="evidence" value="ECO:0007669"/>
    <property type="project" value="TreeGrafter"/>
</dbReference>
<comment type="caution">
    <text evidence="9">The sequence shown here is derived from an EMBL/GenBank/DDBJ whole genome shotgun (WGS) entry which is preliminary data.</text>
</comment>
<keyword evidence="3" id="KW-0285">Flavoprotein</keyword>
<dbReference type="InterPro" id="IPR016171">
    <property type="entry name" value="Vanillyl_alc_oxidase_C-sub2"/>
</dbReference>
<dbReference type="Gene3D" id="1.10.45.10">
    <property type="entry name" value="Vanillyl-alcohol Oxidase, Chain A, domain 4"/>
    <property type="match status" value="1"/>
</dbReference>
<dbReference type="FunFam" id="3.30.465.10:FF:000016">
    <property type="entry name" value="probable D-lactate dehydrogenase, mitochondrial"/>
    <property type="match status" value="1"/>
</dbReference>
<dbReference type="GO" id="GO:0071949">
    <property type="term" value="F:FAD binding"/>
    <property type="evidence" value="ECO:0007669"/>
    <property type="project" value="InterPro"/>
</dbReference>
<dbReference type="Gene3D" id="3.30.465.10">
    <property type="match status" value="1"/>
</dbReference>
<dbReference type="Pfam" id="PF01565">
    <property type="entry name" value="FAD_binding_4"/>
    <property type="match status" value="1"/>
</dbReference>
<dbReference type="Pfam" id="PF02913">
    <property type="entry name" value="FAD-oxidase_C"/>
    <property type="match status" value="1"/>
</dbReference>
<dbReference type="InterPro" id="IPR004113">
    <property type="entry name" value="FAD-bd_oxidored_4_C"/>
</dbReference>
<keyword evidence="6" id="KW-0560">Oxidoreductase</keyword>
<dbReference type="EC" id="1.1.2.4" evidence="7"/>